<dbReference type="InterPro" id="IPR027961">
    <property type="entry name" value="DUF4442"/>
</dbReference>
<evidence type="ECO:0000313" key="3">
    <source>
        <dbReference type="Proteomes" id="UP000007463"/>
    </source>
</evidence>
<evidence type="ECO:0008006" key="4">
    <source>
        <dbReference type="Google" id="ProtNLM"/>
    </source>
</evidence>
<keyword evidence="1" id="KW-0812">Transmembrane</keyword>
<reference evidence="2 3" key="1">
    <citation type="journal article" date="2011" name="Stand. Genomic Sci.">
        <title>Complete genome sequence of the gliding freshwater bacterium Fluviicola taffensis type strain (RW262).</title>
        <authorList>
            <person name="Woyke T."/>
            <person name="Chertkov O."/>
            <person name="Lapidus A."/>
            <person name="Nolan M."/>
            <person name="Lucas S."/>
            <person name="Del Rio T.G."/>
            <person name="Tice H."/>
            <person name="Cheng J.F."/>
            <person name="Tapia R."/>
            <person name="Han C."/>
            <person name="Goodwin L."/>
            <person name="Pitluck S."/>
            <person name="Liolios K."/>
            <person name="Pagani I."/>
            <person name="Ivanova N."/>
            <person name="Huntemann M."/>
            <person name="Mavromatis K."/>
            <person name="Mikhailova N."/>
            <person name="Pati A."/>
            <person name="Chen A."/>
            <person name="Palaniappan K."/>
            <person name="Land M."/>
            <person name="Hauser L."/>
            <person name="Brambilla E.M."/>
            <person name="Rohde M."/>
            <person name="Mwirichia R."/>
            <person name="Sikorski J."/>
            <person name="Tindall B.J."/>
            <person name="Goker M."/>
            <person name="Bristow J."/>
            <person name="Eisen J.A."/>
            <person name="Markowitz V."/>
            <person name="Hugenholtz P."/>
            <person name="Klenk H.P."/>
            <person name="Kyrpides N.C."/>
        </authorList>
    </citation>
    <scope>NUCLEOTIDE SEQUENCE [LARGE SCALE GENOMIC DNA]</scope>
    <source>
        <strain evidence="3">DSM 16823 / RW262 / RW262</strain>
    </source>
</reference>
<dbReference type="Pfam" id="PF14539">
    <property type="entry name" value="DUF4442"/>
    <property type="match status" value="1"/>
</dbReference>
<feature type="transmembrane region" description="Helical" evidence="1">
    <location>
        <begin position="57"/>
        <end position="76"/>
    </location>
</feature>
<dbReference type="Proteomes" id="UP000007463">
    <property type="component" value="Chromosome"/>
</dbReference>
<accession>F2IBX6</accession>
<keyword evidence="1" id="KW-1133">Transmembrane helix</keyword>
<gene>
    <name evidence="2" type="ordered locus">Fluta_0195</name>
</gene>
<keyword evidence="3" id="KW-1185">Reference proteome</keyword>
<proteinExistence type="predicted"/>
<dbReference type="AlphaFoldDB" id="F2IBX6"/>
<dbReference type="eggNOG" id="COG2050">
    <property type="taxonomic scope" value="Bacteria"/>
</dbReference>
<reference evidence="3" key="2">
    <citation type="submission" date="2011-02" db="EMBL/GenBank/DDBJ databases">
        <title>The complete genome of Fluviicola taffensis DSM 16823.</title>
        <authorList>
            <consortium name="US DOE Joint Genome Institute (JGI-PGF)"/>
            <person name="Lucas S."/>
            <person name="Copeland A."/>
            <person name="Lapidus A."/>
            <person name="Bruce D."/>
            <person name="Goodwin L."/>
            <person name="Pitluck S."/>
            <person name="Kyrpides N."/>
            <person name="Mavromatis K."/>
            <person name="Ivanova N."/>
            <person name="Mikhailova N."/>
            <person name="Pagani I."/>
            <person name="Chertkov O."/>
            <person name="Detter J.C."/>
            <person name="Han C."/>
            <person name="Tapia R."/>
            <person name="Land M."/>
            <person name="Hauser L."/>
            <person name="Markowitz V."/>
            <person name="Cheng J.-F."/>
            <person name="Hugenholtz P."/>
            <person name="Woyke T."/>
            <person name="Wu D."/>
            <person name="Tindall B."/>
            <person name="Pomrenke H.G."/>
            <person name="Brambilla E."/>
            <person name="Klenk H.-P."/>
            <person name="Eisen J.A."/>
        </authorList>
    </citation>
    <scope>NUCLEOTIDE SEQUENCE [LARGE SCALE GENOMIC DNA]</scope>
    <source>
        <strain evidence="3">DSM 16823 / RW262 / RW262</strain>
    </source>
</reference>
<protein>
    <recommendedName>
        <fullName evidence="4">DUF4442 domain-containing protein</fullName>
    </recommendedName>
</protein>
<dbReference type="RefSeq" id="WP_013684978.1">
    <property type="nucleotide sequence ID" value="NC_015321.1"/>
</dbReference>
<dbReference type="KEGG" id="fte:Fluta_0195"/>
<dbReference type="HOGENOM" id="CLU_137926_0_0_10"/>
<dbReference type="InterPro" id="IPR029069">
    <property type="entry name" value="HotDog_dom_sf"/>
</dbReference>
<dbReference type="SUPFAM" id="SSF54637">
    <property type="entry name" value="Thioesterase/thiol ester dehydrase-isomerase"/>
    <property type="match status" value="1"/>
</dbReference>
<dbReference type="EMBL" id="CP002542">
    <property type="protein sequence ID" value="AEA42204.1"/>
    <property type="molecule type" value="Genomic_DNA"/>
</dbReference>
<name>F2IBX6_FLUTR</name>
<dbReference type="STRING" id="755732.Fluta_0195"/>
<evidence type="ECO:0000313" key="2">
    <source>
        <dbReference type="EMBL" id="AEA42204.1"/>
    </source>
</evidence>
<dbReference type="OrthoDB" id="9153186at2"/>
<keyword evidence="1" id="KW-0472">Membrane</keyword>
<organism evidence="2 3">
    <name type="scientific">Fluviicola taffensis (strain DSM 16823 / NCIMB 13979 / RW262)</name>
    <dbReference type="NCBI Taxonomy" id="755732"/>
    <lineage>
        <taxon>Bacteria</taxon>
        <taxon>Pseudomonadati</taxon>
        <taxon>Bacteroidota</taxon>
        <taxon>Flavobacteriia</taxon>
        <taxon>Flavobacteriales</taxon>
        <taxon>Crocinitomicaceae</taxon>
        <taxon>Fluviicola</taxon>
    </lineage>
</organism>
<evidence type="ECO:0000256" key="1">
    <source>
        <dbReference type="SAM" id="Phobius"/>
    </source>
</evidence>
<dbReference type="Gene3D" id="3.10.129.10">
    <property type="entry name" value="Hotdog Thioesterase"/>
    <property type="match status" value="1"/>
</dbReference>
<sequence>MNKSSIKKYALMLRLMGIFKIPMIGYVRPRLQNITDEEVVVKIKLCRRTKNHLKSMYFGSLAVGADVTAGLHAFYFCDELNVKPSFAFKGMKAEFLKRAETDIVFTCTEGLVIREQVLKAIQTNERQNHWVKVTAKDLNGEVVALFEMEISVKIK</sequence>